<comment type="caution">
    <text evidence="7">The sequence shown here is derived from an EMBL/GenBank/DDBJ whole genome shotgun (WGS) entry which is preliminary data.</text>
</comment>
<dbReference type="AlphaFoldDB" id="A0A8T2V0W2"/>
<dbReference type="GO" id="GO:0016757">
    <property type="term" value="F:glycosyltransferase activity"/>
    <property type="evidence" value="ECO:0007669"/>
    <property type="project" value="UniProtKB-KW"/>
</dbReference>
<feature type="region of interest" description="Disordered" evidence="6">
    <location>
        <begin position="445"/>
        <end position="464"/>
    </location>
</feature>
<evidence type="ECO:0000256" key="3">
    <source>
        <dbReference type="ARBA" id="ARBA00022679"/>
    </source>
</evidence>
<keyword evidence="4" id="KW-0735">Signal-anchor</keyword>
<dbReference type="EMBL" id="CM035408">
    <property type="protein sequence ID" value="KAH7440618.1"/>
    <property type="molecule type" value="Genomic_DNA"/>
</dbReference>
<sequence length="464" mass="51899">MRPLICPKVRRKLQRTLRNMRVSCLCFLLTFLVLRNTIGAGKFGTPAQDYEEIKLHLHNVALHRKHSRMLAEVVEEAKVPSLLPEDDESDVPSSGVSRKEDGARISKVVPPVLAVESRNPTPEKRSDGYKPMPLPKQTKKKVALLANLDVNRKSSPILAVGRNFEGKDLPDWGEKSNSRGSSANCTQNVLMLLSSPCEKLVGTTHLLASLRNKLHYSALHGFQVSTSTTCLDSLKAEGSAFPSRMTQLHRSMVDHPHAEWLWWFPHAGLVITDHMFEFPLQRYAGFNVILLGSVGQTPHQQTFAIDLRTDTFLIRNCQWSKAFLKMHMTGSKDPDNGDILTFRSSPTKFGPEVDHGTLERSLSNDEVKASEQNINVEESMILHTHWKDVDTKMQGITGHPNAGIDEQNLPFIVHVLGCDGYTQGIYGEDFAGCLKHKERLMRFAEKQSKSRGKGSALSKHSLAQ</sequence>
<evidence type="ECO:0000256" key="4">
    <source>
        <dbReference type="ARBA" id="ARBA00022968"/>
    </source>
</evidence>
<dbReference type="PANTHER" id="PTHR31311">
    <property type="entry name" value="XYLOGLUCAN 6-XYLOSYLTRANSFERASE 5-RELATED-RELATED"/>
    <property type="match status" value="1"/>
</dbReference>
<keyword evidence="5" id="KW-0333">Golgi apparatus</keyword>
<dbReference type="GO" id="GO:0000139">
    <property type="term" value="C:Golgi membrane"/>
    <property type="evidence" value="ECO:0007669"/>
    <property type="project" value="UniProtKB-SubCell"/>
</dbReference>
<protein>
    <submittedName>
        <fullName evidence="7">Uncharacterized protein</fullName>
    </submittedName>
</protein>
<dbReference type="OMA" id="MRPLICP"/>
<dbReference type="Pfam" id="PF05637">
    <property type="entry name" value="Glyco_transf_34"/>
    <property type="match status" value="1"/>
</dbReference>
<comment type="subcellular location">
    <subcellularLocation>
        <location evidence="1">Golgi apparatus membrane</location>
        <topology evidence="1">Single-pass type II membrane protein</topology>
    </subcellularLocation>
</comment>
<reference evidence="7" key="1">
    <citation type="submission" date="2021-08" db="EMBL/GenBank/DDBJ databases">
        <title>WGS assembly of Ceratopteris richardii.</title>
        <authorList>
            <person name="Marchant D.B."/>
            <person name="Chen G."/>
            <person name="Jenkins J."/>
            <person name="Shu S."/>
            <person name="Leebens-Mack J."/>
            <person name="Grimwood J."/>
            <person name="Schmutz J."/>
            <person name="Soltis P."/>
            <person name="Soltis D."/>
            <person name="Chen Z.-H."/>
        </authorList>
    </citation>
    <scope>NUCLEOTIDE SEQUENCE</scope>
    <source>
        <strain evidence="7">Whitten #5841</strain>
        <tissue evidence="7">Leaf</tissue>
    </source>
</reference>
<keyword evidence="8" id="KW-1185">Reference proteome</keyword>
<keyword evidence="3" id="KW-0808">Transferase</keyword>
<evidence type="ECO:0000256" key="1">
    <source>
        <dbReference type="ARBA" id="ARBA00004323"/>
    </source>
</evidence>
<evidence type="ECO:0000313" key="7">
    <source>
        <dbReference type="EMBL" id="KAH7440618.1"/>
    </source>
</evidence>
<name>A0A8T2V0W2_CERRI</name>
<organism evidence="7 8">
    <name type="scientific">Ceratopteris richardii</name>
    <name type="common">Triangle waterfern</name>
    <dbReference type="NCBI Taxonomy" id="49495"/>
    <lineage>
        <taxon>Eukaryota</taxon>
        <taxon>Viridiplantae</taxon>
        <taxon>Streptophyta</taxon>
        <taxon>Embryophyta</taxon>
        <taxon>Tracheophyta</taxon>
        <taxon>Polypodiopsida</taxon>
        <taxon>Polypodiidae</taxon>
        <taxon>Polypodiales</taxon>
        <taxon>Pteridineae</taxon>
        <taxon>Pteridaceae</taxon>
        <taxon>Parkerioideae</taxon>
        <taxon>Ceratopteris</taxon>
    </lineage>
</organism>
<keyword evidence="2" id="KW-0328">Glycosyltransferase</keyword>
<proteinExistence type="predicted"/>
<dbReference type="Proteomes" id="UP000825935">
    <property type="component" value="Chromosome 3"/>
</dbReference>
<evidence type="ECO:0000313" key="8">
    <source>
        <dbReference type="Proteomes" id="UP000825935"/>
    </source>
</evidence>
<accession>A0A8T2V0W2</accession>
<dbReference type="OrthoDB" id="1986622at2759"/>
<keyword evidence="4" id="KW-0812">Transmembrane</keyword>
<evidence type="ECO:0000256" key="2">
    <source>
        <dbReference type="ARBA" id="ARBA00022676"/>
    </source>
</evidence>
<dbReference type="InterPro" id="IPR008630">
    <property type="entry name" value="Glyco_trans_34"/>
</dbReference>
<evidence type="ECO:0000256" key="5">
    <source>
        <dbReference type="ARBA" id="ARBA00023034"/>
    </source>
</evidence>
<dbReference type="PANTHER" id="PTHR31311:SF44">
    <property type="entry name" value="GLYCOSYLTRANSFERASE 2-RELATED"/>
    <property type="match status" value="1"/>
</dbReference>
<gene>
    <name evidence="7" type="ORF">KP509_03G002000</name>
</gene>
<feature type="region of interest" description="Disordered" evidence="6">
    <location>
        <begin position="81"/>
        <end position="102"/>
    </location>
</feature>
<evidence type="ECO:0000256" key="6">
    <source>
        <dbReference type="SAM" id="MobiDB-lite"/>
    </source>
</evidence>